<accession>A0A6M3K7K5</accession>
<sequence>MQLENESRAQLKATILQILNDELEKDRKYGGPSTVVAPAAFDNLIRIAIVLWGVFKQYVPEPWRSIVSIILDALDNPEPVF</sequence>
<gene>
    <name evidence="1" type="ORF">MM415A01224_0011</name>
</gene>
<protein>
    <submittedName>
        <fullName evidence="1">Uncharacterized protein</fullName>
    </submittedName>
</protein>
<organism evidence="1">
    <name type="scientific">viral metagenome</name>
    <dbReference type="NCBI Taxonomy" id="1070528"/>
    <lineage>
        <taxon>unclassified sequences</taxon>
        <taxon>metagenomes</taxon>
        <taxon>organismal metagenomes</taxon>
    </lineage>
</organism>
<dbReference type="AlphaFoldDB" id="A0A6M3K7K5"/>
<proteinExistence type="predicted"/>
<name>A0A6M3K7K5_9ZZZZ</name>
<evidence type="ECO:0000313" key="1">
    <source>
        <dbReference type="EMBL" id="QJA77772.1"/>
    </source>
</evidence>
<reference evidence="1" key="1">
    <citation type="submission" date="2020-03" db="EMBL/GenBank/DDBJ databases">
        <title>The deep terrestrial virosphere.</title>
        <authorList>
            <person name="Holmfeldt K."/>
            <person name="Nilsson E."/>
            <person name="Simone D."/>
            <person name="Lopez-Fernandez M."/>
            <person name="Wu X."/>
            <person name="de Brujin I."/>
            <person name="Lundin D."/>
            <person name="Andersson A."/>
            <person name="Bertilsson S."/>
            <person name="Dopson M."/>
        </authorList>
    </citation>
    <scope>NUCLEOTIDE SEQUENCE</scope>
    <source>
        <strain evidence="1">MM415A01224</strain>
    </source>
</reference>
<dbReference type="EMBL" id="MT142301">
    <property type="protein sequence ID" value="QJA77772.1"/>
    <property type="molecule type" value="Genomic_DNA"/>
</dbReference>